<dbReference type="EMBL" id="UGGV01000001">
    <property type="protein sequence ID" value="STO25238.1"/>
    <property type="molecule type" value="Genomic_DNA"/>
</dbReference>
<organism evidence="2 4">
    <name type="scientific">Fluoribacter gormanii</name>
    <dbReference type="NCBI Taxonomy" id="464"/>
    <lineage>
        <taxon>Bacteria</taxon>
        <taxon>Pseudomonadati</taxon>
        <taxon>Pseudomonadota</taxon>
        <taxon>Gammaproteobacteria</taxon>
        <taxon>Legionellales</taxon>
        <taxon>Legionellaceae</taxon>
        <taxon>Fluoribacter</taxon>
    </lineage>
</organism>
<keyword evidence="3" id="KW-1185">Reference proteome</keyword>
<gene>
    <name evidence="2" type="ORF">NCTC11401_02068</name>
    <name evidence="1" type="ORF">SAMN05421777_11234</name>
</gene>
<evidence type="ECO:0000313" key="4">
    <source>
        <dbReference type="Proteomes" id="UP000254374"/>
    </source>
</evidence>
<dbReference type="EMBL" id="FTNL01000012">
    <property type="protein sequence ID" value="SIR43627.1"/>
    <property type="molecule type" value="Genomic_DNA"/>
</dbReference>
<evidence type="ECO:0000313" key="1">
    <source>
        <dbReference type="EMBL" id="SIR43627.1"/>
    </source>
</evidence>
<proteinExistence type="predicted"/>
<name>A0A377GKF3_9GAMM</name>
<dbReference type="Proteomes" id="UP000254374">
    <property type="component" value="Unassembled WGS sequence"/>
</dbReference>
<evidence type="ECO:0000313" key="3">
    <source>
        <dbReference type="Proteomes" id="UP000186808"/>
    </source>
</evidence>
<accession>A0A377GKF3</accession>
<reference evidence="2 4" key="2">
    <citation type="submission" date="2018-06" db="EMBL/GenBank/DDBJ databases">
        <authorList>
            <consortium name="Pathogen Informatics"/>
            <person name="Doyle S."/>
        </authorList>
    </citation>
    <scope>NUCLEOTIDE SEQUENCE [LARGE SCALE GENOMIC DNA]</scope>
    <source>
        <strain evidence="2 4">NCTC11401</strain>
    </source>
</reference>
<reference evidence="1 3" key="1">
    <citation type="submission" date="2017-01" db="EMBL/GenBank/DDBJ databases">
        <authorList>
            <person name="Varghese N."/>
            <person name="Submissions S."/>
        </authorList>
    </citation>
    <scope>NUCLEOTIDE SEQUENCE [LARGE SCALE GENOMIC DNA]</scope>
    <source>
        <strain evidence="1 3">ATCC 33342</strain>
    </source>
</reference>
<protein>
    <submittedName>
        <fullName evidence="2">Uncharacterized protein</fullName>
    </submittedName>
</protein>
<sequence>MVQAQDTQDHPAHKALVQLDILQDHQDTHKALVFHCRFSR</sequence>
<dbReference type="AlphaFoldDB" id="A0A377GKF3"/>
<evidence type="ECO:0000313" key="2">
    <source>
        <dbReference type="EMBL" id="STO25238.1"/>
    </source>
</evidence>
<dbReference type="Proteomes" id="UP000186808">
    <property type="component" value="Unassembled WGS sequence"/>
</dbReference>